<dbReference type="Proteomes" id="UP000799755">
    <property type="component" value="Unassembled WGS sequence"/>
</dbReference>
<dbReference type="EMBL" id="MU003520">
    <property type="protein sequence ID" value="KAF2467379.1"/>
    <property type="molecule type" value="Genomic_DNA"/>
</dbReference>
<name>A0ACB6QK95_9PLEO</name>
<sequence length="291" mass="33085">MKFKTVTTQFLTLLSGEKVFWREAGSVHSPTVLLLHGFPSSSHQFRNLIPLLEPNYRVIAPDLPGFGFTEVPSNYTYTFDNLFNTIDTFLEKIPKPPSKYTLYIFDYGAPVGLRLALKHPEKVQAIVTQSGNAYVDGMGDFWNPIRALWANNSQENRDALLPFLTLAGTKSQYDNGVADPSRLDPASYTLDQALLDRPGNKEIQINLFYDYQNNVKLYPKFQEYFRKSQIPLLACWGEHDIFFIAPGATAYKRDLPNAEIKFLDAGHFATESNPKQIAELMIEFLKKNEIS</sequence>
<reference evidence="1" key="1">
    <citation type="journal article" date="2020" name="Stud. Mycol.">
        <title>101 Dothideomycetes genomes: a test case for predicting lifestyles and emergence of pathogens.</title>
        <authorList>
            <person name="Haridas S."/>
            <person name="Albert R."/>
            <person name="Binder M."/>
            <person name="Bloem J."/>
            <person name="Labutti K."/>
            <person name="Salamov A."/>
            <person name="Andreopoulos B."/>
            <person name="Baker S."/>
            <person name="Barry K."/>
            <person name="Bills G."/>
            <person name="Bluhm B."/>
            <person name="Cannon C."/>
            <person name="Castanera R."/>
            <person name="Culley D."/>
            <person name="Daum C."/>
            <person name="Ezra D."/>
            <person name="Gonzalez J."/>
            <person name="Henrissat B."/>
            <person name="Kuo A."/>
            <person name="Liang C."/>
            <person name="Lipzen A."/>
            <person name="Lutzoni F."/>
            <person name="Magnuson J."/>
            <person name="Mondo S."/>
            <person name="Nolan M."/>
            <person name="Ohm R."/>
            <person name="Pangilinan J."/>
            <person name="Park H.-J."/>
            <person name="Ramirez L."/>
            <person name="Alfaro M."/>
            <person name="Sun H."/>
            <person name="Tritt A."/>
            <person name="Yoshinaga Y."/>
            <person name="Zwiers L.-H."/>
            <person name="Turgeon B."/>
            <person name="Goodwin S."/>
            <person name="Spatafora J."/>
            <person name="Crous P."/>
            <person name="Grigoriev I."/>
        </authorList>
    </citation>
    <scope>NUCLEOTIDE SEQUENCE</scope>
    <source>
        <strain evidence="1">ATCC 200398</strain>
    </source>
</reference>
<accession>A0ACB6QK95</accession>
<organism evidence="1 2">
    <name type="scientific">Lindgomyces ingoldianus</name>
    <dbReference type="NCBI Taxonomy" id="673940"/>
    <lineage>
        <taxon>Eukaryota</taxon>
        <taxon>Fungi</taxon>
        <taxon>Dikarya</taxon>
        <taxon>Ascomycota</taxon>
        <taxon>Pezizomycotina</taxon>
        <taxon>Dothideomycetes</taxon>
        <taxon>Pleosporomycetidae</taxon>
        <taxon>Pleosporales</taxon>
        <taxon>Lindgomycetaceae</taxon>
        <taxon>Lindgomyces</taxon>
    </lineage>
</organism>
<comment type="caution">
    <text evidence="1">The sequence shown here is derived from an EMBL/GenBank/DDBJ whole genome shotgun (WGS) entry which is preliminary data.</text>
</comment>
<gene>
    <name evidence="1" type="ORF">BDR25DRAFT_335860</name>
</gene>
<proteinExistence type="predicted"/>
<keyword evidence="1" id="KW-0378">Hydrolase</keyword>
<protein>
    <submittedName>
        <fullName evidence="1">Hydrolase</fullName>
    </submittedName>
</protein>
<evidence type="ECO:0000313" key="1">
    <source>
        <dbReference type="EMBL" id="KAF2467379.1"/>
    </source>
</evidence>
<evidence type="ECO:0000313" key="2">
    <source>
        <dbReference type="Proteomes" id="UP000799755"/>
    </source>
</evidence>
<keyword evidence="2" id="KW-1185">Reference proteome</keyword>